<evidence type="ECO:0000313" key="3">
    <source>
        <dbReference type="Proteomes" id="UP000248887"/>
    </source>
</evidence>
<gene>
    <name evidence="2" type="ORF">DI549_02745</name>
</gene>
<dbReference type="InterPro" id="IPR018687">
    <property type="entry name" value="DUF2177_membr"/>
</dbReference>
<dbReference type="EMBL" id="QFQD01000005">
    <property type="protein sequence ID" value="PZQ85070.1"/>
    <property type="molecule type" value="Genomic_DNA"/>
</dbReference>
<keyword evidence="1" id="KW-1133">Transmembrane helix</keyword>
<feature type="transmembrane region" description="Helical" evidence="1">
    <location>
        <begin position="46"/>
        <end position="65"/>
    </location>
</feature>
<feature type="transmembrane region" description="Helical" evidence="1">
    <location>
        <begin position="6"/>
        <end position="25"/>
    </location>
</feature>
<accession>A0A2W5TFT8</accession>
<name>A0A2W5TFT8_ANCNO</name>
<organism evidence="2 3">
    <name type="scientific">Ancylobacter novellus</name>
    <name type="common">Thiobacillus novellus</name>
    <dbReference type="NCBI Taxonomy" id="921"/>
    <lineage>
        <taxon>Bacteria</taxon>
        <taxon>Pseudomonadati</taxon>
        <taxon>Pseudomonadota</taxon>
        <taxon>Alphaproteobacteria</taxon>
        <taxon>Hyphomicrobiales</taxon>
        <taxon>Xanthobacteraceae</taxon>
        <taxon>Ancylobacter</taxon>
    </lineage>
</organism>
<reference evidence="2 3" key="1">
    <citation type="submission" date="2017-08" db="EMBL/GenBank/DDBJ databases">
        <title>Infants hospitalized years apart are colonized by the same room-sourced microbial strains.</title>
        <authorList>
            <person name="Brooks B."/>
            <person name="Olm M.R."/>
            <person name="Firek B.A."/>
            <person name="Baker R."/>
            <person name="Thomas B.C."/>
            <person name="Morowitz M.J."/>
            <person name="Banfield J.F."/>
        </authorList>
    </citation>
    <scope>NUCLEOTIDE SEQUENCE [LARGE SCALE GENOMIC DNA]</scope>
    <source>
        <strain evidence="2">S2_005_001_R2_27</strain>
    </source>
</reference>
<protein>
    <submittedName>
        <fullName evidence="2">DUF2177 domain-containing protein</fullName>
    </submittedName>
</protein>
<keyword evidence="1" id="KW-0472">Membrane</keyword>
<evidence type="ECO:0000313" key="2">
    <source>
        <dbReference type="EMBL" id="PZQ85070.1"/>
    </source>
</evidence>
<evidence type="ECO:0000256" key="1">
    <source>
        <dbReference type="SAM" id="Phobius"/>
    </source>
</evidence>
<feature type="transmembrane region" description="Helical" evidence="1">
    <location>
        <begin position="112"/>
        <end position="133"/>
    </location>
</feature>
<dbReference type="Proteomes" id="UP000248887">
    <property type="component" value="Unassembled WGS sequence"/>
</dbReference>
<dbReference type="AlphaFoldDB" id="A0A2W5TFT8"/>
<comment type="caution">
    <text evidence="2">The sequence shown here is derived from an EMBL/GenBank/DDBJ whole genome shotgun (WGS) entry which is preliminary data.</text>
</comment>
<dbReference type="Pfam" id="PF09945">
    <property type="entry name" value="DUF2177"/>
    <property type="match status" value="1"/>
</dbReference>
<keyword evidence="1" id="KW-0812">Transmembrane</keyword>
<proteinExistence type="predicted"/>
<feature type="transmembrane region" description="Helical" evidence="1">
    <location>
        <begin position="77"/>
        <end position="100"/>
    </location>
</feature>
<sequence length="137" mass="14555">MLAPLAIGYVATGLAFLLLDALWLGTMASRLYRPQLGELMMDGFRLAPAAIFYLLYVAGIVFFAVQPAWQSGRWTTALVYGALVGLLGYGTYNLTNLATLKGWSLTVTVADMAWGTVATALAATIGFLVSQALTGGR</sequence>